<feature type="compositionally biased region" description="Gly residues" evidence="9">
    <location>
        <begin position="387"/>
        <end position="403"/>
    </location>
</feature>
<keyword evidence="5" id="KW-0698">rRNA processing</keyword>
<dbReference type="PANTHER" id="PTHR31633">
    <property type="entry name" value="H/ACA RIBONUCLEOPROTEIN COMPLEX NON-CORE SUBUNIT NAF1"/>
    <property type="match status" value="1"/>
</dbReference>
<feature type="region of interest" description="Disordered" evidence="9">
    <location>
        <begin position="28"/>
        <end position="50"/>
    </location>
</feature>
<feature type="region of interest" description="Disordered" evidence="9">
    <location>
        <begin position="456"/>
        <end position="490"/>
    </location>
</feature>
<organism evidence="10 11">
    <name type="scientific">Sphagnum troendelagicum</name>
    <dbReference type="NCBI Taxonomy" id="128251"/>
    <lineage>
        <taxon>Eukaryota</taxon>
        <taxon>Viridiplantae</taxon>
        <taxon>Streptophyta</taxon>
        <taxon>Embryophyta</taxon>
        <taxon>Bryophyta</taxon>
        <taxon>Sphagnophytina</taxon>
        <taxon>Sphagnopsida</taxon>
        <taxon>Sphagnales</taxon>
        <taxon>Sphagnaceae</taxon>
        <taxon>Sphagnum</taxon>
    </lineage>
</organism>
<evidence type="ECO:0000256" key="1">
    <source>
        <dbReference type="ARBA" id="ARBA00004123"/>
    </source>
</evidence>
<comment type="subcellular location">
    <subcellularLocation>
        <location evidence="1">Nucleus</location>
    </subcellularLocation>
</comment>
<feature type="compositionally biased region" description="Polar residues" evidence="9">
    <location>
        <begin position="96"/>
        <end position="112"/>
    </location>
</feature>
<evidence type="ECO:0000256" key="9">
    <source>
        <dbReference type="SAM" id="MobiDB-lite"/>
    </source>
</evidence>
<dbReference type="InterPro" id="IPR007504">
    <property type="entry name" value="H/ACA_rnp_Gar1/Naf1"/>
</dbReference>
<name>A0ABP0UI58_9BRYO</name>
<evidence type="ECO:0000313" key="11">
    <source>
        <dbReference type="Proteomes" id="UP001497512"/>
    </source>
</evidence>
<feature type="compositionally biased region" description="Basic and acidic residues" evidence="9">
    <location>
        <begin position="120"/>
        <end position="139"/>
    </location>
</feature>
<reference evidence="10" key="1">
    <citation type="submission" date="2024-02" db="EMBL/GenBank/DDBJ databases">
        <authorList>
            <consortium name="ELIXIR-Norway"/>
            <consortium name="Elixir Norway"/>
        </authorList>
    </citation>
    <scope>NUCLEOTIDE SEQUENCE</scope>
</reference>
<accession>A0ABP0UI58</accession>
<proteinExistence type="inferred from homology"/>
<sequence>MAAEDPVLSAMEMDAGDKKEVATLGDLIQNGDHSDDKNEVSEEGFDADATAGKCNGEQIVVGAEEGEIVVFEERVESVVGSLVEKTYADGKRSRTLAVQSEQDGESLSNNGSFVCPILEENGKLCSTERKENGSSREETEKDEEDEQEEEDEDGMVEEQDRDPLIEKSAGHRSSSHEKEEDVKEDAAAQKQPSTDDGTTDLEKLVLGDTVGRSSNGSDEEEISMEAFRTTHELKELPPVPKIDAVLEPHQTPQSVGTISSVVNKQVTVEATDHKLVLNEGSILWLTEQRIPLGIVDEVFGPVKKPYYVVRYNEVVDIPEGATEGKDVAFVPELAKFVQDNPELWKKGYDASGEHDEEVSETDEFSDDEKEEEMRRVVKQGHLVQGVGNSGRRGGQGGRVGGVGDRSRGRRGRGRGGRGRGRDFRSESPEMSDGTETAVQQIANMGLQRQNFQASPIHHADRGPRYDQQPRQPFQPSPERQDSWNRNTHPESRPLVVHYSDRQPVPCQSSQSPHHNFVPGMRPLQGPPSPQWGPPVHHVQGPQVYQSYPAPYLASTVRLPSGPDTTPRLQSGRGGFQYPGHMFQTGVGLGPQTPYPHTPQMNMYRPIPSQPTGTGVFIPPTPYTRISQSSSQQGHSDHVRGRGTAVNVQVTGIPCYHTPAPVYLQQGVVPHLGGSAPGPSSSYAYWSNNSSR</sequence>
<feature type="compositionally biased region" description="Basic residues" evidence="9">
    <location>
        <begin position="407"/>
        <end position="418"/>
    </location>
</feature>
<evidence type="ECO:0000256" key="8">
    <source>
        <dbReference type="ARBA" id="ARBA00023242"/>
    </source>
</evidence>
<evidence type="ECO:0000256" key="7">
    <source>
        <dbReference type="ARBA" id="ARBA00022884"/>
    </source>
</evidence>
<feature type="region of interest" description="Disordered" evidence="9">
    <location>
        <begin position="346"/>
        <end position="435"/>
    </location>
</feature>
<feature type="compositionally biased region" description="Basic and acidic residues" evidence="9">
    <location>
        <begin position="478"/>
        <end position="490"/>
    </location>
</feature>
<dbReference type="PANTHER" id="PTHR31633:SF1">
    <property type="entry name" value="H_ACA RIBONUCLEOPROTEIN COMPLEX NON-CORE SUBUNIT NAF1"/>
    <property type="match status" value="1"/>
</dbReference>
<comment type="similarity">
    <text evidence="2">Belongs to the NAF1 family.</text>
</comment>
<feature type="region of interest" description="Disordered" evidence="9">
    <location>
        <begin position="89"/>
        <end position="221"/>
    </location>
</feature>
<dbReference type="InterPro" id="IPR040309">
    <property type="entry name" value="Naf1"/>
</dbReference>
<evidence type="ECO:0000313" key="10">
    <source>
        <dbReference type="EMBL" id="CAK9222414.1"/>
    </source>
</evidence>
<keyword evidence="4" id="KW-0690">Ribosome biogenesis</keyword>
<dbReference type="InterPro" id="IPR038664">
    <property type="entry name" value="Gar1/Naf1_Cbf5-bd_sf"/>
</dbReference>
<dbReference type="EMBL" id="OZ019896">
    <property type="protein sequence ID" value="CAK9222414.1"/>
    <property type="molecule type" value="Genomic_DNA"/>
</dbReference>
<gene>
    <name evidence="10" type="ORF">CSSPTR1EN2_LOCUS16053</name>
</gene>
<evidence type="ECO:0000256" key="4">
    <source>
        <dbReference type="ARBA" id="ARBA00022517"/>
    </source>
</evidence>
<dbReference type="Gene3D" id="2.40.10.230">
    <property type="entry name" value="Probable tRNA pseudouridine synthase domain"/>
    <property type="match status" value="1"/>
</dbReference>
<dbReference type="Pfam" id="PF04410">
    <property type="entry name" value="Gar1"/>
    <property type="match status" value="1"/>
</dbReference>
<evidence type="ECO:0000256" key="6">
    <source>
        <dbReference type="ARBA" id="ARBA00022553"/>
    </source>
</evidence>
<dbReference type="SUPFAM" id="SSF50447">
    <property type="entry name" value="Translation proteins"/>
    <property type="match status" value="1"/>
</dbReference>
<feature type="compositionally biased region" description="Acidic residues" evidence="9">
    <location>
        <begin position="140"/>
        <end position="160"/>
    </location>
</feature>
<keyword evidence="8" id="KW-0539">Nucleus</keyword>
<keyword evidence="6" id="KW-0597">Phosphoprotein</keyword>
<keyword evidence="11" id="KW-1185">Reference proteome</keyword>
<evidence type="ECO:0000256" key="2">
    <source>
        <dbReference type="ARBA" id="ARBA00009801"/>
    </source>
</evidence>
<protein>
    <recommendedName>
        <fullName evidence="3">H/ACA ribonucleoprotein complex non-core subunit NAF1</fullName>
    </recommendedName>
</protein>
<evidence type="ECO:0000256" key="5">
    <source>
        <dbReference type="ARBA" id="ARBA00022552"/>
    </source>
</evidence>
<feature type="compositionally biased region" description="Acidic residues" evidence="9">
    <location>
        <begin position="354"/>
        <end position="370"/>
    </location>
</feature>
<keyword evidence="7" id="KW-0694">RNA-binding</keyword>
<evidence type="ECO:0000256" key="3">
    <source>
        <dbReference type="ARBA" id="ARBA00021438"/>
    </source>
</evidence>
<dbReference type="InterPro" id="IPR009000">
    <property type="entry name" value="Transl_B-barrel_sf"/>
</dbReference>
<feature type="compositionally biased region" description="Basic and acidic residues" evidence="9">
    <location>
        <begin position="161"/>
        <end position="187"/>
    </location>
</feature>
<dbReference type="Proteomes" id="UP001497512">
    <property type="component" value="Chromosome 4"/>
</dbReference>